<comment type="caution">
    <text evidence="1">The sequence shown here is derived from an EMBL/GenBank/DDBJ whole genome shotgun (WGS) entry which is preliminary data.</text>
</comment>
<dbReference type="RefSeq" id="WP_268151677.1">
    <property type="nucleotide sequence ID" value="NZ_JAPPUW010000012.1"/>
</dbReference>
<evidence type="ECO:0000313" key="1">
    <source>
        <dbReference type="EMBL" id="MDG0862190.1"/>
    </source>
</evidence>
<dbReference type="AlphaFoldDB" id="A0A9X4LEW6"/>
<organism evidence="1 2">
    <name type="scientific">Pelomonas aquatica</name>
    <dbReference type="NCBI Taxonomy" id="431058"/>
    <lineage>
        <taxon>Bacteria</taxon>
        <taxon>Pseudomonadati</taxon>
        <taxon>Pseudomonadota</taxon>
        <taxon>Betaproteobacteria</taxon>
        <taxon>Burkholderiales</taxon>
        <taxon>Sphaerotilaceae</taxon>
        <taxon>Roseateles</taxon>
    </lineage>
</organism>
<gene>
    <name evidence="1" type="ORF">EXJ73_06850</name>
</gene>
<dbReference type="Proteomes" id="UP001152766">
    <property type="component" value="Unassembled WGS sequence"/>
</dbReference>
<keyword evidence="2" id="KW-1185">Reference proteome</keyword>
<dbReference type="EMBL" id="SGUG01000008">
    <property type="protein sequence ID" value="MDG0862190.1"/>
    <property type="molecule type" value="Genomic_DNA"/>
</dbReference>
<sequence length="70" mass="7547">MRWLQPLWRPTLLRRVLGALLLAFAAVGAALLALDFIEFKREMAEHPGVQALADGVATSLASSCRSAPSN</sequence>
<reference evidence="1" key="1">
    <citation type="submission" date="2019-02" db="EMBL/GenBank/DDBJ databases">
        <title>Draft genome of the type strain Pelomonas aquatica CCUG 52575T.</title>
        <authorList>
            <person name="Gomila M."/>
            <person name="Lalucat J."/>
        </authorList>
    </citation>
    <scope>NUCLEOTIDE SEQUENCE</scope>
    <source>
        <strain evidence="1">CCUG 52575</strain>
    </source>
</reference>
<protein>
    <submittedName>
        <fullName evidence="1">Uncharacterized protein</fullName>
    </submittedName>
</protein>
<name>A0A9X4LEW6_9BURK</name>
<proteinExistence type="predicted"/>
<accession>A0A9X4LEW6</accession>
<evidence type="ECO:0000313" key="2">
    <source>
        <dbReference type="Proteomes" id="UP001152766"/>
    </source>
</evidence>